<evidence type="ECO:0000256" key="1">
    <source>
        <dbReference type="ARBA" id="ARBA00022679"/>
    </source>
</evidence>
<dbReference type="PROSITE" id="PS00101">
    <property type="entry name" value="HEXAPEP_TRANSFERASES"/>
    <property type="match status" value="1"/>
</dbReference>
<evidence type="ECO:0000313" key="3">
    <source>
        <dbReference type="EMBL" id="MBP2001952.1"/>
    </source>
</evidence>
<protein>
    <submittedName>
        <fullName evidence="3">UDP-2-acetamido-3-amino-2,3-dideoxy-glucuronate N-acetyltransferase</fullName>
        <ecNumber evidence="3">2.3.1.201</ecNumber>
    </submittedName>
</protein>
<keyword evidence="2" id="KW-0677">Repeat</keyword>
<evidence type="ECO:0000256" key="2">
    <source>
        <dbReference type="ARBA" id="ARBA00022737"/>
    </source>
</evidence>
<dbReference type="PANTHER" id="PTHR43300:SF4">
    <property type="entry name" value="ACYL-[ACYL-CARRIER-PROTEIN]--UDP-N-ACETYLGLUCOSAMINE O-ACYLTRANSFERASE"/>
    <property type="match status" value="1"/>
</dbReference>
<keyword evidence="4" id="KW-1185">Reference proteome</keyword>
<dbReference type="PANTHER" id="PTHR43300">
    <property type="entry name" value="ACETYLTRANSFERASE"/>
    <property type="match status" value="1"/>
</dbReference>
<reference evidence="3 4" key="1">
    <citation type="submission" date="2021-03" db="EMBL/GenBank/DDBJ databases">
        <title>Genomic Encyclopedia of Type Strains, Phase IV (KMG-IV): sequencing the most valuable type-strain genomes for metagenomic binning, comparative biology and taxonomic classification.</title>
        <authorList>
            <person name="Goeker M."/>
        </authorList>
    </citation>
    <scope>NUCLEOTIDE SEQUENCE [LARGE SCALE GENOMIC DNA]</scope>
    <source>
        <strain evidence="3 4">DSM 26806</strain>
    </source>
</reference>
<dbReference type="Gene3D" id="2.160.10.10">
    <property type="entry name" value="Hexapeptide repeat proteins"/>
    <property type="match status" value="1"/>
</dbReference>
<accession>A0ABS4JJR6</accession>
<dbReference type="Proteomes" id="UP001519288">
    <property type="component" value="Unassembled WGS sequence"/>
</dbReference>
<keyword evidence="3" id="KW-0012">Acyltransferase</keyword>
<keyword evidence="1 3" id="KW-0808">Transferase</keyword>
<sequence length="197" mass="21348">MNYEAHPSAIVDVGARIGKGTKIWHFAHISGRAVIGEGCSLGQNVFIANDVQIGSRVKIQNNVSVYEGVELEDEVFCGPSMVFTNVRTPRSAFPRNTSADYHKTLVQHGASIGANATIVCGVTIGPWAMIAAGAVVHRDVAPYALMAGVPARQIGWVCECGATLQIVNETAECRDCTRTYEKQGSQIIRRWITKEVF</sequence>
<dbReference type="SUPFAM" id="SSF51161">
    <property type="entry name" value="Trimeric LpxA-like enzymes"/>
    <property type="match status" value="1"/>
</dbReference>
<dbReference type="CDD" id="cd03358">
    <property type="entry name" value="LbH_WxcM_N_like"/>
    <property type="match status" value="1"/>
</dbReference>
<dbReference type="InterPro" id="IPR050179">
    <property type="entry name" value="Trans_hexapeptide_repeat"/>
</dbReference>
<dbReference type="Pfam" id="PF00132">
    <property type="entry name" value="Hexapep"/>
    <property type="match status" value="2"/>
</dbReference>
<dbReference type="InterPro" id="IPR011004">
    <property type="entry name" value="Trimer_LpxA-like_sf"/>
</dbReference>
<dbReference type="RefSeq" id="WP_209864172.1">
    <property type="nucleotide sequence ID" value="NZ_JAGGLD010000005.1"/>
</dbReference>
<comment type="caution">
    <text evidence="3">The sequence shown here is derived from an EMBL/GenBank/DDBJ whole genome shotgun (WGS) entry which is preliminary data.</text>
</comment>
<dbReference type="InterPro" id="IPR018357">
    <property type="entry name" value="Hexapep_transf_CS"/>
</dbReference>
<dbReference type="EMBL" id="JAGGLD010000005">
    <property type="protein sequence ID" value="MBP2001952.1"/>
    <property type="molecule type" value="Genomic_DNA"/>
</dbReference>
<dbReference type="InterPro" id="IPR001451">
    <property type="entry name" value="Hexapep"/>
</dbReference>
<organism evidence="3 4">
    <name type="scientific">Paenibacillus shirakamiensis</name>
    <dbReference type="NCBI Taxonomy" id="1265935"/>
    <lineage>
        <taxon>Bacteria</taxon>
        <taxon>Bacillati</taxon>
        <taxon>Bacillota</taxon>
        <taxon>Bacilli</taxon>
        <taxon>Bacillales</taxon>
        <taxon>Paenibacillaceae</taxon>
        <taxon>Paenibacillus</taxon>
    </lineage>
</organism>
<gene>
    <name evidence="3" type="ORF">J2Z69_003008</name>
</gene>
<evidence type="ECO:0000313" key="4">
    <source>
        <dbReference type="Proteomes" id="UP001519288"/>
    </source>
</evidence>
<dbReference type="EC" id="2.3.1.201" evidence="3"/>
<name>A0ABS4JJR6_9BACL</name>
<proteinExistence type="predicted"/>
<dbReference type="GO" id="GO:0016746">
    <property type="term" value="F:acyltransferase activity"/>
    <property type="evidence" value="ECO:0007669"/>
    <property type="project" value="UniProtKB-KW"/>
</dbReference>